<evidence type="ECO:0000313" key="1">
    <source>
        <dbReference type="EMBL" id="KAJ5284256.1"/>
    </source>
</evidence>
<reference evidence="1 2" key="1">
    <citation type="journal article" date="2023" name="IMA Fungus">
        <title>Comparative genomic study of the Penicillium genus elucidates a diverse pangenome and 15 lateral gene transfer events.</title>
        <authorList>
            <person name="Petersen C."/>
            <person name="Sorensen T."/>
            <person name="Nielsen M.R."/>
            <person name="Sondergaard T.E."/>
            <person name="Sorensen J.L."/>
            <person name="Fitzpatrick D.A."/>
            <person name="Frisvad J.C."/>
            <person name="Nielsen K.L."/>
        </authorList>
    </citation>
    <scope>NUCLEOTIDE SEQUENCE [LARGE SCALE GENOMIC DNA]</scope>
    <source>
        <strain evidence="1 2">IBT 3361</strain>
    </source>
</reference>
<proteinExistence type="predicted"/>
<organism evidence="1 2">
    <name type="scientific">Penicillium chrysogenum</name>
    <name type="common">Penicillium notatum</name>
    <dbReference type="NCBI Taxonomy" id="5076"/>
    <lineage>
        <taxon>Eukaryota</taxon>
        <taxon>Fungi</taxon>
        <taxon>Dikarya</taxon>
        <taxon>Ascomycota</taxon>
        <taxon>Pezizomycotina</taxon>
        <taxon>Eurotiomycetes</taxon>
        <taxon>Eurotiomycetidae</taxon>
        <taxon>Eurotiales</taxon>
        <taxon>Aspergillaceae</taxon>
        <taxon>Penicillium</taxon>
        <taxon>Penicillium chrysogenum species complex</taxon>
    </lineage>
</organism>
<protein>
    <submittedName>
        <fullName evidence="1">Uncharacterized protein</fullName>
    </submittedName>
</protein>
<dbReference type="EMBL" id="JAPVEB010000001">
    <property type="protein sequence ID" value="KAJ5284256.1"/>
    <property type="molecule type" value="Genomic_DNA"/>
</dbReference>
<sequence>MKENATTAVKVLYHIVVDELYTCYFFMKDNADAYLPPIAIFTTASLLHRVAFVYACLYGFNSDVANNIGGGMEDIINKPYRPLASKATTLAATKARYVISTVVYLAYTYILNIHKWSVLWIFTVLCACFLRTSRFGPTKDLSMVLGTIAELMASWKIGGSSPEVGWSWVKKIIWWVFTVAVQDYRDVPGDLASGRRTIRFYSGTFQDSAMIS</sequence>
<dbReference type="Proteomes" id="UP001220256">
    <property type="component" value="Unassembled WGS sequence"/>
</dbReference>
<gene>
    <name evidence="1" type="ORF">N7505_002236</name>
</gene>
<keyword evidence="2" id="KW-1185">Reference proteome</keyword>
<comment type="caution">
    <text evidence="1">The sequence shown here is derived from an EMBL/GenBank/DDBJ whole genome shotgun (WGS) entry which is preliminary data.</text>
</comment>
<accession>A0ABQ8WZW9</accession>
<name>A0ABQ8WZW9_PENCH</name>
<evidence type="ECO:0000313" key="2">
    <source>
        <dbReference type="Proteomes" id="UP001220256"/>
    </source>
</evidence>